<evidence type="ECO:0000313" key="3">
    <source>
        <dbReference type="EMBL" id="MDT0643012.1"/>
    </source>
</evidence>
<accession>A0ABU3C9K5</accession>
<dbReference type="PANTHER" id="PTHR45663">
    <property type="entry name" value="GEO12009P1"/>
    <property type="match status" value="1"/>
</dbReference>
<dbReference type="Gene3D" id="3.40.30.10">
    <property type="entry name" value="Glutaredoxin"/>
    <property type="match status" value="1"/>
</dbReference>
<organism evidence="3 4">
    <name type="scientific">Autumnicola tepida</name>
    <dbReference type="NCBI Taxonomy" id="3075595"/>
    <lineage>
        <taxon>Bacteria</taxon>
        <taxon>Pseudomonadati</taxon>
        <taxon>Bacteroidota</taxon>
        <taxon>Flavobacteriia</taxon>
        <taxon>Flavobacteriales</taxon>
        <taxon>Flavobacteriaceae</taxon>
        <taxon>Autumnicola</taxon>
    </lineage>
</organism>
<protein>
    <submittedName>
        <fullName evidence="3">Thioredoxin family protein</fullName>
    </submittedName>
</protein>
<dbReference type="InterPro" id="IPR013766">
    <property type="entry name" value="Thioredoxin_domain"/>
</dbReference>
<name>A0ABU3C9K5_9FLAO</name>
<gene>
    <name evidence="3" type="ORF">RM553_09255</name>
</gene>
<evidence type="ECO:0000256" key="1">
    <source>
        <dbReference type="SAM" id="SignalP"/>
    </source>
</evidence>
<dbReference type="SUPFAM" id="SSF52833">
    <property type="entry name" value="Thioredoxin-like"/>
    <property type="match status" value="1"/>
</dbReference>
<dbReference type="EMBL" id="JAVRHQ010000009">
    <property type="protein sequence ID" value="MDT0643012.1"/>
    <property type="molecule type" value="Genomic_DNA"/>
</dbReference>
<evidence type="ECO:0000313" key="4">
    <source>
        <dbReference type="Proteomes" id="UP001262889"/>
    </source>
</evidence>
<keyword evidence="4" id="KW-1185">Reference proteome</keyword>
<dbReference type="Pfam" id="PF00085">
    <property type="entry name" value="Thioredoxin"/>
    <property type="match status" value="1"/>
</dbReference>
<dbReference type="Proteomes" id="UP001262889">
    <property type="component" value="Unassembled WGS sequence"/>
</dbReference>
<comment type="caution">
    <text evidence="3">The sequence shown here is derived from an EMBL/GenBank/DDBJ whole genome shotgun (WGS) entry which is preliminary data.</text>
</comment>
<dbReference type="PANTHER" id="PTHR45663:SF11">
    <property type="entry name" value="GEO12009P1"/>
    <property type="match status" value="1"/>
</dbReference>
<evidence type="ECO:0000259" key="2">
    <source>
        <dbReference type="PROSITE" id="PS51352"/>
    </source>
</evidence>
<reference evidence="3 4" key="1">
    <citation type="submission" date="2023-09" db="EMBL/GenBank/DDBJ databases">
        <authorList>
            <person name="Rey-Velasco X."/>
        </authorList>
    </citation>
    <scope>NUCLEOTIDE SEQUENCE [LARGE SCALE GENOMIC DNA]</scope>
    <source>
        <strain evidence="3 4">F363</strain>
    </source>
</reference>
<feature type="domain" description="Thioredoxin" evidence="2">
    <location>
        <begin position="1"/>
        <end position="127"/>
    </location>
</feature>
<dbReference type="PROSITE" id="PS51352">
    <property type="entry name" value="THIOREDOXIN_2"/>
    <property type="match status" value="1"/>
</dbReference>
<dbReference type="CDD" id="cd02947">
    <property type="entry name" value="TRX_family"/>
    <property type="match status" value="1"/>
</dbReference>
<keyword evidence="1" id="KW-0732">Signal</keyword>
<feature type="chain" id="PRO_5046550661" evidence="1">
    <location>
        <begin position="19"/>
        <end position="280"/>
    </location>
</feature>
<sequence>MRKITLFILVLFSFNSYAANWLTSLDEAQELALGTNKLIIVDFWATWCGPCKKMDSESWSDPEIETLMQNFVPVKIDIDHERALAGSYNIRAIPDVFILNGNGDVIVHHKGYMSKSQLAEFLTEYSLQTSFLQMESIAYFKNPKYHTALRLAKKYQDFSLYLEEEVQSNMLRLSEEYLRAAKSLLDKDQANYEWVNQQIELLEMIPFLYTGNYDKVARKLDRNFEQEEIRDNNLDLYYYLNYCCSKGLDSEEKAEWREGLSSYDTTQEFSKKAKILFGEI</sequence>
<dbReference type="InterPro" id="IPR036249">
    <property type="entry name" value="Thioredoxin-like_sf"/>
</dbReference>
<dbReference type="RefSeq" id="WP_311534633.1">
    <property type="nucleotide sequence ID" value="NZ_JAVRHQ010000009.1"/>
</dbReference>
<proteinExistence type="predicted"/>
<feature type="signal peptide" evidence="1">
    <location>
        <begin position="1"/>
        <end position="18"/>
    </location>
</feature>